<dbReference type="InterPro" id="IPR016155">
    <property type="entry name" value="Mopterin_synth/thiamin_S_b"/>
</dbReference>
<dbReference type="Gene3D" id="3.10.20.30">
    <property type="match status" value="1"/>
</dbReference>
<dbReference type="SUPFAM" id="SSF54285">
    <property type="entry name" value="MoaD/ThiS"/>
    <property type="match status" value="1"/>
</dbReference>
<dbReference type="AlphaFoldDB" id="A0AAU9CQ76"/>
<keyword evidence="1" id="KW-0614">Plasmid</keyword>
<organism evidence="1 2">
    <name type="scientific">Fulvitalea axinellae</name>
    <dbReference type="NCBI Taxonomy" id="1182444"/>
    <lineage>
        <taxon>Bacteria</taxon>
        <taxon>Pseudomonadati</taxon>
        <taxon>Bacteroidota</taxon>
        <taxon>Cytophagia</taxon>
        <taxon>Cytophagales</taxon>
        <taxon>Persicobacteraceae</taxon>
        <taxon>Fulvitalea</taxon>
    </lineage>
</organism>
<dbReference type="Pfam" id="PF02597">
    <property type="entry name" value="ThiS"/>
    <property type="match status" value="1"/>
</dbReference>
<sequence>MRIHVNNKAREVKDEKNVHDLLEELEVPKQGTAVAINNRVVPKDAWLSTLLAEDDKVTLIRATQGG</sequence>
<dbReference type="InterPro" id="IPR003749">
    <property type="entry name" value="ThiS/MoaD-like"/>
</dbReference>
<gene>
    <name evidence="1" type="ORF">FUAX_48050</name>
</gene>
<dbReference type="PANTHER" id="PTHR34472:SF1">
    <property type="entry name" value="SULFUR CARRIER PROTEIN THIS"/>
    <property type="match status" value="1"/>
</dbReference>
<dbReference type="PANTHER" id="PTHR34472">
    <property type="entry name" value="SULFUR CARRIER PROTEIN THIS"/>
    <property type="match status" value="1"/>
</dbReference>
<reference evidence="1 2" key="1">
    <citation type="submission" date="2021-12" db="EMBL/GenBank/DDBJ databases">
        <title>Genome sequencing of bacteria with rrn-lacking chromosome and rrn-plasmid.</title>
        <authorList>
            <person name="Anda M."/>
            <person name="Iwasaki W."/>
        </authorList>
    </citation>
    <scope>NUCLEOTIDE SEQUENCE [LARGE SCALE GENOMIC DNA]</scope>
    <source>
        <strain evidence="1 2">DSM 100852</strain>
        <plasmid evidence="1 2">pFA4</plasmid>
    </source>
</reference>
<dbReference type="NCBIfam" id="TIGR01683">
    <property type="entry name" value="thiS"/>
    <property type="match status" value="1"/>
</dbReference>
<dbReference type="CDD" id="cd00565">
    <property type="entry name" value="Ubl_ThiS"/>
    <property type="match status" value="1"/>
</dbReference>
<accession>A0AAU9CQ76</accession>
<evidence type="ECO:0000313" key="1">
    <source>
        <dbReference type="EMBL" id="BDD12373.1"/>
    </source>
</evidence>
<evidence type="ECO:0000313" key="2">
    <source>
        <dbReference type="Proteomes" id="UP001348817"/>
    </source>
</evidence>
<geneLocation type="plasmid" evidence="1 2">
    <name>pFA4</name>
</geneLocation>
<protein>
    <recommendedName>
        <fullName evidence="3">Sulfur carrier protein ThiS</fullName>
    </recommendedName>
</protein>
<dbReference type="RefSeq" id="WP_338395724.1">
    <property type="nucleotide sequence ID" value="NZ_AP025318.1"/>
</dbReference>
<dbReference type="Proteomes" id="UP001348817">
    <property type="component" value="Plasmid pFA4"/>
</dbReference>
<dbReference type="InterPro" id="IPR010035">
    <property type="entry name" value="Thi_S"/>
</dbReference>
<evidence type="ECO:0008006" key="3">
    <source>
        <dbReference type="Google" id="ProtNLM"/>
    </source>
</evidence>
<dbReference type="KEGG" id="fax:FUAX_48050"/>
<proteinExistence type="predicted"/>
<dbReference type="InterPro" id="IPR012675">
    <property type="entry name" value="Beta-grasp_dom_sf"/>
</dbReference>
<name>A0AAU9CQ76_9BACT</name>
<keyword evidence="2" id="KW-1185">Reference proteome</keyword>
<dbReference type="EMBL" id="AP025318">
    <property type="protein sequence ID" value="BDD12373.1"/>
    <property type="molecule type" value="Genomic_DNA"/>
</dbReference>